<feature type="domain" description="Damage-control phosphatase ARMT1-like metal-binding" evidence="1">
    <location>
        <begin position="5"/>
        <end position="280"/>
    </location>
</feature>
<name>A0A1I5Y561_9FIRM</name>
<accession>A0A1I5Y561</accession>
<dbReference type="Gene3D" id="3.40.50.10880">
    <property type="entry name" value="Uncharacterised protein PF01937, DUF89, domain 3"/>
    <property type="match status" value="1"/>
</dbReference>
<dbReference type="OrthoDB" id="9796465at2"/>
<protein>
    <recommendedName>
        <fullName evidence="1">Damage-control phosphatase ARMT1-like metal-binding domain-containing protein</fullName>
    </recommendedName>
</protein>
<evidence type="ECO:0000259" key="1">
    <source>
        <dbReference type="Pfam" id="PF01937"/>
    </source>
</evidence>
<dbReference type="InterPro" id="IPR036075">
    <property type="entry name" value="ARMT-1-like_metal-bd_sf"/>
</dbReference>
<dbReference type="AlphaFoldDB" id="A0A1I5Y561"/>
<dbReference type="Proteomes" id="UP000198577">
    <property type="component" value="Unassembled WGS sequence"/>
</dbReference>
<dbReference type="InterPro" id="IPR014444">
    <property type="entry name" value="PH1575-like"/>
</dbReference>
<organism evidence="2 3">
    <name type="scientific">Caldicoprobacter faecalis</name>
    <dbReference type="NCBI Taxonomy" id="937334"/>
    <lineage>
        <taxon>Bacteria</taxon>
        <taxon>Bacillati</taxon>
        <taxon>Bacillota</taxon>
        <taxon>Clostridia</taxon>
        <taxon>Caldicoprobacterales</taxon>
        <taxon>Caldicoprobacteraceae</taxon>
        <taxon>Caldicoprobacter</taxon>
    </lineage>
</organism>
<dbReference type="Gene3D" id="1.10.285.20">
    <property type="entry name" value="Uncharacterised protein PF01937, DUF89, domain 2"/>
    <property type="match status" value="1"/>
</dbReference>
<evidence type="ECO:0000313" key="2">
    <source>
        <dbReference type="EMBL" id="SFQ39371.1"/>
    </source>
</evidence>
<dbReference type="Pfam" id="PF01937">
    <property type="entry name" value="ARMT1-like_dom"/>
    <property type="match status" value="1"/>
</dbReference>
<dbReference type="SUPFAM" id="SSF111321">
    <property type="entry name" value="AF1104-like"/>
    <property type="match status" value="1"/>
</dbReference>
<dbReference type="RefSeq" id="WP_092282732.1">
    <property type="nucleotide sequence ID" value="NZ_FOXR01000037.1"/>
</dbReference>
<evidence type="ECO:0000313" key="3">
    <source>
        <dbReference type="Proteomes" id="UP000198577"/>
    </source>
</evidence>
<proteinExistence type="predicted"/>
<dbReference type="STRING" id="937334.SAMN05444406_1375"/>
<dbReference type="EMBL" id="FOXR01000037">
    <property type="protein sequence ID" value="SFQ39371.1"/>
    <property type="molecule type" value="Genomic_DNA"/>
</dbReference>
<sequence length="285" mass="32093">MRATVDCVHCYLKQAVSCMRMAGLDEDSQHEILFKLMDYVKGLDRNATPAENSTYAVLKTYELMGVDDPYKEVKRQSNDLALELYPRLKRMLDEYGDRLHSALKIAVAGNVIDLGIRRSFDIEGELRYSMETGFSKDHYDRFKQKLENVDEVLFLGDNAGEIVFDKVLVEELVSLGKKVTYVVKEGPVLNDSTMEDAIYVGMDKVARVITTGSRFLGVSFKHMSQEFADALNKAPLIISKGQANFESLEQHEMAQDRVFFLLKIKCDEVAKAAGAALGDVVFFTV</sequence>
<gene>
    <name evidence="2" type="ORF">SAMN05444406_1375</name>
</gene>
<keyword evidence="3" id="KW-1185">Reference proteome</keyword>
<dbReference type="PIRSF" id="PIRSF006593">
    <property type="entry name" value="UCP006593"/>
    <property type="match status" value="1"/>
</dbReference>
<reference evidence="2 3" key="1">
    <citation type="submission" date="2016-10" db="EMBL/GenBank/DDBJ databases">
        <authorList>
            <person name="de Groot N.N."/>
        </authorList>
    </citation>
    <scope>NUCLEOTIDE SEQUENCE [LARGE SCALE GENOMIC DNA]</scope>
    <source>
        <strain evidence="2 3">DSM 20678</strain>
    </source>
</reference>
<dbReference type="InterPro" id="IPR002791">
    <property type="entry name" value="ARMT1-like_metal-bd"/>
</dbReference>